<proteinExistence type="predicted"/>
<feature type="transmembrane region" description="Helical" evidence="1">
    <location>
        <begin position="236"/>
        <end position="256"/>
    </location>
</feature>
<evidence type="ECO:0000256" key="1">
    <source>
        <dbReference type="SAM" id="Phobius"/>
    </source>
</evidence>
<keyword evidence="1" id="KW-0472">Membrane</keyword>
<gene>
    <name evidence="2" type="ORF">D7Z96_10000</name>
</gene>
<feature type="transmembrane region" description="Helical" evidence="1">
    <location>
        <begin position="100"/>
        <end position="123"/>
    </location>
</feature>
<reference evidence="3" key="2">
    <citation type="submission" date="2018-10" db="EMBL/GenBank/DDBJ databases">
        <authorList>
            <person name="Wang Y."/>
            <person name="Wang J."/>
            <person name="Yang X."/>
            <person name="Wang Z."/>
            <person name="Huang Y."/>
        </authorList>
    </citation>
    <scope>NUCLEOTIDE SEQUENCE [LARGE SCALE GENOMIC DNA]</scope>
    <source>
        <strain evidence="3">J015</strain>
    </source>
</reference>
<dbReference type="RefSeq" id="WP_120692388.1">
    <property type="nucleotide sequence ID" value="NZ_RBNH01000007.1"/>
</dbReference>
<feature type="transmembrane region" description="Helical" evidence="1">
    <location>
        <begin position="171"/>
        <end position="195"/>
    </location>
</feature>
<sequence>MTEHGSTARRAVWAVAALLTLVAAGLGVADPALYDGLVEEPYLPGTYSQDAMSVAAAVVLLYAAWAARTFRPKLELVALGLLGYLAYAYGIYVIERVYNGLYLVYMAIFAEAFWALVYQALALSRRTGRVNLPKRVRLASASGALLQPLMFYPLWIAMLLPLMAAREKIETIYSVFILDLCLIMPAFLILAVSAFRGRKQGLLLLPAAYVLGFTLILPLAAAEPAKQLFGGQFDPAAFWSWLVLSLLFLVLGAVHLRWLQVDGEPGPAGAGEYQAAERRS</sequence>
<protein>
    <submittedName>
        <fullName evidence="2">Uncharacterized protein</fullName>
    </submittedName>
</protein>
<feature type="transmembrane region" description="Helical" evidence="1">
    <location>
        <begin position="51"/>
        <end position="67"/>
    </location>
</feature>
<dbReference type="Proteomes" id="UP000273159">
    <property type="component" value="Unassembled WGS sequence"/>
</dbReference>
<dbReference type="EMBL" id="RBNH01000007">
    <property type="protein sequence ID" value="RKO24189.1"/>
    <property type="molecule type" value="Genomic_DNA"/>
</dbReference>
<feature type="transmembrane region" description="Helical" evidence="1">
    <location>
        <begin position="202"/>
        <end position="221"/>
    </location>
</feature>
<keyword evidence="1" id="KW-0812">Transmembrane</keyword>
<evidence type="ECO:0000313" key="2">
    <source>
        <dbReference type="EMBL" id="RKO24189.1"/>
    </source>
</evidence>
<feature type="transmembrane region" description="Helical" evidence="1">
    <location>
        <begin position="144"/>
        <end position="165"/>
    </location>
</feature>
<organism evidence="2 3">
    <name type="scientific">Pseudarthrobacter phenanthrenivorans</name>
    <name type="common">Arthrobacter phenanthrenivorans</name>
    <dbReference type="NCBI Taxonomy" id="361575"/>
    <lineage>
        <taxon>Bacteria</taxon>
        <taxon>Bacillati</taxon>
        <taxon>Actinomycetota</taxon>
        <taxon>Actinomycetes</taxon>
        <taxon>Micrococcales</taxon>
        <taxon>Micrococcaceae</taxon>
        <taxon>Pseudarthrobacter</taxon>
    </lineage>
</organism>
<name>A0A3B0FWP1_PSEPS</name>
<reference evidence="2 3" key="1">
    <citation type="submission" date="2018-10" db="EMBL/GenBank/DDBJ databases">
        <title>Genome-guide identification and characterization of bacteria that degrade polycyclic aromatic hydrocarbons and resist hexavalent chromium simultaneously.</title>
        <authorList>
            <person name="Feng H."/>
        </authorList>
    </citation>
    <scope>NUCLEOTIDE SEQUENCE [LARGE SCALE GENOMIC DNA]</scope>
    <source>
        <strain evidence="2 3">J015</strain>
    </source>
</reference>
<comment type="caution">
    <text evidence="2">The sequence shown here is derived from an EMBL/GenBank/DDBJ whole genome shotgun (WGS) entry which is preliminary data.</text>
</comment>
<feature type="transmembrane region" description="Helical" evidence="1">
    <location>
        <begin position="74"/>
        <end position="94"/>
    </location>
</feature>
<accession>A0A3B0FWP1</accession>
<evidence type="ECO:0000313" key="3">
    <source>
        <dbReference type="Proteomes" id="UP000273159"/>
    </source>
</evidence>
<dbReference type="AlphaFoldDB" id="A0A3B0FWP1"/>
<keyword evidence="1" id="KW-1133">Transmembrane helix</keyword>